<dbReference type="KEGG" id="wse:WALSEDRAFT_59747"/>
<accession>I4YGF4</accession>
<keyword evidence="3" id="KW-1185">Reference proteome</keyword>
<organism evidence="2 3">
    <name type="scientific">Wallemia mellicola (strain ATCC MYA-4683 / CBS 633.66)</name>
    <name type="common">Wallemia sebi (CBS 633.66)</name>
    <dbReference type="NCBI Taxonomy" id="671144"/>
    <lineage>
        <taxon>Eukaryota</taxon>
        <taxon>Fungi</taxon>
        <taxon>Dikarya</taxon>
        <taxon>Basidiomycota</taxon>
        <taxon>Wallemiomycotina</taxon>
        <taxon>Wallemiomycetes</taxon>
        <taxon>Wallemiales</taxon>
        <taxon>Wallemiaceae</taxon>
        <taxon>Wallemia</taxon>
    </lineage>
</organism>
<evidence type="ECO:0000313" key="2">
    <source>
        <dbReference type="EMBL" id="EIM23046.1"/>
    </source>
</evidence>
<dbReference type="PANTHER" id="PTHR14659">
    <property type="entry name" value="ALPHA- AND GAMMA-ADAPTIN-BINDING PROTEIN P34"/>
    <property type="match status" value="1"/>
</dbReference>
<gene>
    <name evidence="2" type="ORF">WALSEDRAFT_59747</name>
</gene>
<proteinExistence type="predicted"/>
<dbReference type="InParanoid" id="I4YGF4"/>
<dbReference type="RefSeq" id="XP_006957082.1">
    <property type="nucleotide sequence ID" value="XM_006957020.1"/>
</dbReference>
<protein>
    <submittedName>
        <fullName evidence="2">Uncharacterized protein</fullName>
    </submittedName>
</protein>
<dbReference type="HOGENOM" id="CLU_1300545_0_0_1"/>
<dbReference type="EMBL" id="JH668226">
    <property type="protein sequence ID" value="EIM23046.1"/>
    <property type="molecule type" value="Genomic_DNA"/>
</dbReference>
<evidence type="ECO:0000313" key="3">
    <source>
        <dbReference type="Proteomes" id="UP000005242"/>
    </source>
</evidence>
<dbReference type="GeneID" id="18473531"/>
<dbReference type="Proteomes" id="UP000005242">
    <property type="component" value="Unassembled WGS sequence"/>
</dbReference>
<name>I4YGF4_WALMC</name>
<dbReference type="Pfam" id="PF10199">
    <property type="entry name" value="Adaptin_binding"/>
    <property type="match status" value="1"/>
</dbReference>
<dbReference type="AlphaFoldDB" id="I4YGF4"/>
<feature type="compositionally biased region" description="Acidic residues" evidence="1">
    <location>
        <begin position="143"/>
        <end position="154"/>
    </location>
</feature>
<feature type="region of interest" description="Disordered" evidence="1">
    <location>
        <begin position="135"/>
        <end position="157"/>
    </location>
</feature>
<dbReference type="PANTHER" id="PTHR14659:SF1">
    <property type="entry name" value="ALPHA- AND GAMMA-ADAPTIN-BINDING PROTEIN P34"/>
    <property type="match status" value="1"/>
</dbReference>
<reference evidence="2 3" key="1">
    <citation type="journal article" date="2012" name="Fungal Genet. Biol.">
        <title>The genome of the xerotolerant mold Wallemia sebi reveals adaptations to osmotic stress and suggests cryptic sexual reproduction.</title>
        <authorList>
            <person name="Padamsee M."/>
            <person name="Kumar T.K.A."/>
            <person name="Riley R."/>
            <person name="Binder M."/>
            <person name="Boyd A."/>
            <person name="Calvo A.M."/>
            <person name="Furukawa K."/>
            <person name="Hesse C."/>
            <person name="Hohmann S."/>
            <person name="James T.Y."/>
            <person name="LaButti K."/>
            <person name="Lapidus A."/>
            <person name="Lindquist E."/>
            <person name="Lucas S."/>
            <person name="Miller K."/>
            <person name="Shantappa S."/>
            <person name="Grigoriev I.V."/>
            <person name="Hibbett D.S."/>
            <person name="McLaughlin D.J."/>
            <person name="Spatafora J.W."/>
            <person name="Aime M.C."/>
        </authorList>
    </citation>
    <scope>NUCLEOTIDE SEQUENCE [LARGE SCALE GENOMIC DNA]</scope>
    <source>
        <strain evidence="3">ATCC MYA-4683 / CBS 633.66</strain>
    </source>
</reference>
<sequence length="212" mass="24247">MLKNNLLGVILENTTISDLNLDILNDKLNLNNKYFTADVDIRVANVEEYMDIDYTDLDALLVVFRSFDNLSVDFLKKVKEIQIDSKLALCLDNNSNDDELDNHFINYDVEYITSNERLLDALSSVGWQSLQLKSDDRNKGDAEDTIQDTNEDSTNDSYESFDQLLSKLNYYKSQLSQIDNIEQRHEYASILAQDMASFIGDDDGADIDDLNL</sequence>
<evidence type="ECO:0000256" key="1">
    <source>
        <dbReference type="SAM" id="MobiDB-lite"/>
    </source>
</evidence>
<dbReference type="InterPro" id="IPR019341">
    <property type="entry name" value="Alpha/Gamma-adaptin-bd_p34"/>
</dbReference>